<proteinExistence type="predicted"/>
<evidence type="ECO:0000313" key="2">
    <source>
        <dbReference type="EMBL" id="QLB66045.1"/>
    </source>
</evidence>
<feature type="region of interest" description="Disordered" evidence="1">
    <location>
        <begin position="23"/>
        <end position="79"/>
    </location>
</feature>
<evidence type="ECO:0000256" key="1">
    <source>
        <dbReference type="SAM" id="MobiDB-lite"/>
    </source>
</evidence>
<reference evidence="2 3" key="1">
    <citation type="journal article" date="2014" name="Genome Announc.">
        <title>Draft Genome Sequence of the Haloacid-Degrading Burkholderia caribensis Strain MBA4.</title>
        <authorList>
            <person name="Pan Y."/>
            <person name="Kong K.F."/>
            <person name="Tsang J.S."/>
        </authorList>
    </citation>
    <scope>NUCLEOTIDE SEQUENCE [LARGE SCALE GENOMIC DNA]</scope>
    <source>
        <strain evidence="2 3">852011</strain>
    </source>
</reference>
<feature type="compositionally biased region" description="Basic and acidic residues" evidence="1">
    <location>
        <begin position="33"/>
        <end position="45"/>
    </location>
</feature>
<organism evidence="2 3">
    <name type="scientific">Paraburkholderia caribensis</name>
    <dbReference type="NCBI Taxonomy" id="75105"/>
    <lineage>
        <taxon>Bacteria</taxon>
        <taxon>Pseudomonadati</taxon>
        <taxon>Pseudomonadota</taxon>
        <taxon>Betaproteobacteria</taxon>
        <taxon>Burkholderiales</taxon>
        <taxon>Burkholderiaceae</taxon>
        <taxon>Paraburkholderia</taxon>
    </lineage>
</organism>
<sequence length="79" mass="9009">MLIYPARRSRKRGVSFSKEWVPQTASPTSKYAQDGHDGLYRKDNLGGHVKPFVKSQKKNRDDAEAIVEAASRPTMRYVE</sequence>
<protein>
    <submittedName>
        <fullName evidence="2">Uncharacterized protein</fullName>
    </submittedName>
</protein>
<dbReference type="Proteomes" id="UP000509548">
    <property type="component" value="Chromosome 2"/>
</dbReference>
<dbReference type="AlphaFoldDB" id="A0A9Q6WP96"/>
<dbReference type="EMBL" id="CP015959">
    <property type="protein sequence ID" value="QLB66045.1"/>
    <property type="molecule type" value="Genomic_DNA"/>
</dbReference>
<accession>A0A9Q6WP96</accession>
<gene>
    <name evidence="2" type="ORF">A9O66_27505</name>
</gene>
<evidence type="ECO:0000313" key="3">
    <source>
        <dbReference type="Proteomes" id="UP000509548"/>
    </source>
</evidence>
<name>A0A9Q6WP96_9BURK</name>